<protein>
    <submittedName>
        <fullName evidence="1">Uncharacterized protein</fullName>
    </submittedName>
</protein>
<comment type="caution">
    <text evidence="1">The sequence shown here is derived from an EMBL/GenBank/DDBJ whole genome shotgun (WGS) entry which is preliminary data.</text>
</comment>
<dbReference type="RefSeq" id="WP_166144320.1">
    <property type="nucleotide sequence ID" value="NZ_JAAOIW010000001.1"/>
</dbReference>
<reference evidence="1" key="1">
    <citation type="submission" date="2020-03" db="EMBL/GenBank/DDBJ databases">
        <title>Draft sequencing of Paenibacilllus sp. S3N08.</title>
        <authorList>
            <person name="Kim D.-U."/>
        </authorList>
    </citation>
    <scope>NUCLEOTIDE SEQUENCE</scope>
    <source>
        <strain evidence="1">S3N08</strain>
    </source>
</reference>
<evidence type="ECO:0000313" key="2">
    <source>
        <dbReference type="Proteomes" id="UP001165962"/>
    </source>
</evidence>
<proteinExistence type="predicted"/>
<dbReference type="Proteomes" id="UP001165962">
    <property type="component" value="Unassembled WGS sequence"/>
</dbReference>
<keyword evidence="2" id="KW-1185">Reference proteome</keyword>
<evidence type="ECO:0000313" key="1">
    <source>
        <dbReference type="EMBL" id="NHN28431.1"/>
    </source>
</evidence>
<organism evidence="1 2">
    <name type="scientific">Paenibacillus agricola</name>
    <dbReference type="NCBI Taxonomy" id="2716264"/>
    <lineage>
        <taxon>Bacteria</taxon>
        <taxon>Bacillati</taxon>
        <taxon>Bacillota</taxon>
        <taxon>Bacilli</taxon>
        <taxon>Bacillales</taxon>
        <taxon>Paenibacillaceae</taxon>
        <taxon>Paenibacillus</taxon>
    </lineage>
</organism>
<gene>
    <name evidence="1" type="ORF">G9U52_01140</name>
</gene>
<accession>A0ABX0IY26</accession>
<name>A0ABX0IY26_9BACL</name>
<sequence>MTDNDYKNEDLKTSVKEHEKFAEKKGSDQPIEEIMNGSMAPNMEEMKRLGEDMKNMKTEEELKEEGLVSDPQQS</sequence>
<dbReference type="EMBL" id="JAAOIW010000001">
    <property type="protein sequence ID" value="NHN28431.1"/>
    <property type="molecule type" value="Genomic_DNA"/>
</dbReference>